<dbReference type="PANTHER" id="PTHR43744">
    <property type="entry name" value="ABC TRANSPORTER PERMEASE PROTEIN MG189-RELATED-RELATED"/>
    <property type="match status" value="1"/>
</dbReference>
<dbReference type="Proteomes" id="UP000037392">
    <property type="component" value="Unassembled WGS sequence"/>
</dbReference>
<dbReference type="InterPro" id="IPR035906">
    <property type="entry name" value="MetI-like_sf"/>
</dbReference>
<dbReference type="GO" id="GO:0005886">
    <property type="term" value="C:plasma membrane"/>
    <property type="evidence" value="ECO:0007669"/>
    <property type="project" value="UniProtKB-SubCell"/>
</dbReference>
<evidence type="ECO:0000256" key="1">
    <source>
        <dbReference type="ARBA" id="ARBA00004651"/>
    </source>
</evidence>
<keyword evidence="4 7" id="KW-0812">Transmembrane</keyword>
<evidence type="ECO:0000313" key="9">
    <source>
        <dbReference type="EMBL" id="KMW20340.1"/>
    </source>
</evidence>
<dbReference type="OrthoDB" id="9793448at2"/>
<comment type="subcellular location">
    <subcellularLocation>
        <location evidence="1 7">Cell membrane</location>
        <topology evidence="1 7">Multi-pass membrane protein</topology>
    </subcellularLocation>
</comment>
<accession>A0A0J9EWR8</accession>
<keyword evidence="6 7" id="KW-0472">Membrane</keyword>
<evidence type="ECO:0000256" key="6">
    <source>
        <dbReference type="ARBA" id="ARBA00023136"/>
    </source>
</evidence>
<comment type="similarity">
    <text evidence="7">Belongs to the binding-protein-dependent transport system permease family.</text>
</comment>
<evidence type="ECO:0000256" key="2">
    <source>
        <dbReference type="ARBA" id="ARBA00022448"/>
    </source>
</evidence>
<dbReference type="EMBL" id="ADLK01000019">
    <property type="protein sequence ID" value="KMW20340.1"/>
    <property type="molecule type" value="Genomic_DNA"/>
</dbReference>
<evidence type="ECO:0000256" key="5">
    <source>
        <dbReference type="ARBA" id="ARBA00022989"/>
    </source>
</evidence>
<feature type="transmembrane region" description="Helical" evidence="7">
    <location>
        <begin position="73"/>
        <end position="93"/>
    </location>
</feature>
<name>A0A0J9EWR8_9FIRM</name>
<dbReference type="InterPro" id="IPR000515">
    <property type="entry name" value="MetI-like"/>
</dbReference>
<feature type="transmembrane region" description="Helical" evidence="7">
    <location>
        <begin position="240"/>
        <end position="261"/>
    </location>
</feature>
<dbReference type="PANTHER" id="PTHR43744:SF8">
    <property type="entry name" value="SN-GLYCEROL-3-PHOSPHATE TRANSPORT SYSTEM PERMEASE PROTEIN UGPE"/>
    <property type="match status" value="1"/>
</dbReference>
<sequence>MKKKRKQIIFYILLTLLALLWMAPVVTVFITALKSQGDFYSGNSLFSLPDQLKWSNFTDAWTKGRLGTYMKNGLIICLLKVPLGILVESLAAFAITRLNIKHKTAIFVFFLLGMMLPHQMALIPLNRAFSNYNLINNYAGLFVVYTGFGIGYGILVLRGFMRSIPKDLDEAAYIDGCGKLRLYYNIILPITKPAIATVFIVDFLNTWNEFLLQSILITSDSLRTVPNGLMSFIGEYGTDYGLLNAGVLISIVPVLVVYLSFQKYFVEGMAGAVKQ</sequence>
<proteinExistence type="inferred from homology"/>
<protein>
    <recommendedName>
        <fullName evidence="8">ABC transmembrane type-1 domain-containing protein</fullName>
    </recommendedName>
</protein>
<dbReference type="GO" id="GO:0055085">
    <property type="term" value="P:transmembrane transport"/>
    <property type="evidence" value="ECO:0007669"/>
    <property type="project" value="InterPro"/>
</dbReference>
<dbReference type="AlphaFoldDB" id="A0A0J9EWR8"/>
<organism evidence="9 10">
    <name type="scientific">[Clostridium] citroniae WAL-19142</name>
    <dbReference type="NCBI Taxonomy" id="742734"/>
    <lineage>
        <taxon>Bacteria</taxon>
        <taxon>Bacillati</taxon>
        <taxon>Bacillota</taxon>
        <taxon>Clostridia</taxon>
        <taxon>Lachnospirales</taxon>
        <taxon>Lachnospiraceae</taxon>
        <taxon>Enterocloster</taxon>
    </lineage>
</organism>
<evidence type="ECO:0000256" key="3">
    <source>
        <dbReference type="ARBA" id="ARBA00022475"/>
    </source>
</evidence>
<evidence type="ECO:0000256" key="7">
    <source>
        <dbReference type="RuleBase" id="RU363032"/>
    </source>
</evidence>
<evidence type="ECO:0000313" key="10">
    <source>
        <dbReference type="Proteomes" id="UP000037392"/>
    </source>
</evidence>
<reference evidence="9 10" key="1">
    <citation type="submission" date="2011-04" db="EMBL/GenBank/DDBJ databases">
        <title>The Genome Sequence of Clostridium citroniae WAL-19142.</title>
        <authorList>
            <consortium name="The Broad Institute Genome Sequencing Platform"/>
            <person name="Earl A."/>
            <person name="Ward D."/>
            <person name="Feldgarden M."/>
            <person name="Gevers D."/>
            <person name="Warren Y.A."/>
            <person name="Tyrrell K.L."/>
            <person name="Citron D.M."/>
            <person name="Goldstein E.J."/>
            <person name="Daigneault M."/>
            <person name="Allen-Vercoe E."/>
            <person name="Young S.K."/>
            <person name="Zeng Q."/>
            <person name="Gargeya S."/>
            <person name="Fitzgerald M."/>
            <person name="Haas B."/>
            <person name="Abouelleil A."/>
            <person name="Alvarado L."/>
            <person name="Arachchi H.M."/>
            <person name="Berlin A."/>
            <person name="Brown A."/>
            <person name="Chapman S.B."/>
            <person name="Chen Z."/>
            <person name="Dunbar C."/>
            <person name="Freedman E."/>
            <person name="Gearin G."/>
            <person name="Gellesch M."/>
            <person name="Goldberg J."/>
            <person name="Griggs A."/>
            <person name="Gujja S."/>
            <person name="Heilman E.R."/>
            <person name="Heiman D."/>
            <person name="Howarth C."/>
            <person name="Larson L."/>
            <person name="Lui A."/>
            <person name="MacDonald P.J."/>
            <person name="Mehta T."/>
            <person name="Montmayeur A."/>
            <person name="Murphy C."/>
            <person name="Neiman D."/>
            <person name="Pearson M."/>
            <person name="Priest M."/>
            <person name="Roberts A."/>
            <person name="Saif S."/>
            <person name="Shea T."/>
            <person name="Shenoy N."/>
            <person name="Sisk P."/>
            <person name="Stolte C."/>
            <person name="Sykes S."/>
            <person name="White J."/>
            <person name="Yandava C."/>
            <person name="Wortman J."/>
            <person name="Nusbaum C."/>
            <person name="Birren B."/>
        </authorList>
    </citation>
    <scope>NUCLEOTIDE SEQUENCE [LARGE SCALE GENOMIC DNA]</scope>
    <source>
        <strain evidence="9 10">WAL-19142</strain>
    </source>
</reference>
<feature type="transmembrane region" description="Helical" evidence="7">
    <location>
        <begin position="9"/>
        <end position="33"/>
    </location>
</feature>
<dbReference type="GeneID" id="93161702"/>
<feature type="domain" description="ABC transmembrane type-1" evidence="8">
    <location>
        <begin position="70"/>
        <end position="261"/>
    </location>
</feature>
<keyword evidence="5 7" id="KW-1133">Transmembrane helix</keyword>
<keyword evidence="3" id="KW-1003">Cell membrane</keyword>
<feature type="transmembrane region" description="Helical" evidence="7">
    <location>
        <begin position="182"/>
        <end position="201"/>
    </location>
</feature>
<dbReference type="Gene3D" id="1.10.3720.10">
    <property type="entry name" value="MetI-like"/>
    <property type="match status" value="1"/>
</dbReference>
<gene>
    <name evidence="9" type="ORF">HMPREF9470_02355</name>
</gene>
<dbReference type="SUPFAM" id="SSF161098">
    <property type="entry name" value="MetI-like"/>
    <property type="match status" value="1"/>
</dbReference>
<keyword evidence="2 7" id="KW-0813">Transport</keyword>
<dbReference type="PROSITE" id="PS50928">
    <property type="entry name" value="ABC_TM1"/>
    <property type="match status" value="1"/>
</dbReference>
<feature type="transmembrane region" description="Helical" evidence="7">
    <location>
        <begin position="105"/>
        <end position="126"/>
    </location>
</feature>
<dbReference type="CDD" id="cd06261">
    <property type="entry name" value="TM_PBP2"/>
    <property type="match status" value="1"/>
</dbReference>
<evidence type="ECO:0000256" key="4">
    <source>
        <dbReference type="ARBA" id="ARBA00022692"/>
    </source>
</evidence>
<comment type="caution">
    <text evidence="9">The sequence shown here is derived from an EMBL/GenBank/DDBJ whole genome shotgun (WGS) entry which is preliminary data.</text>
</comment>
<feature type="transmembrane region" description="Helical" evidence="7">
    <location>
        <begin position="138"/>
        <end position="161"/>
    </location>
</feature>
<dbReference type="RefSeq" id="WP_007860930.1">
    <property type="nucleotide sequence ID" value="NZ_KQ235877.1"/>
</dbReference>
<dbReference type="Pfam" id="PF00528">
    <property type="entry name" value="BPD_transp_1"/>
    <property type="match status" value="1"/>
</dbReference>
<dbReference type="PATRIC" id="fig|742734.4.peg.2533"/>
<evidence type="ECO:0000259" key="8">
    <source>
        <dbReference type="PROSITE" id="PS50928"/>
    </source>
</evidence>